<dbReference type="Proteomes" id="UP000261520">
    <property type="component" value="Unplaced"/>
</dbReference>
<dbReference type="PANTHER" id="PTHR14614">
    <property type="entry name" value="HEPATOCELLULAR CARCINOMA-ASSOCIATED ANTIGEN"/>
    <property type="match status" value="1"/>
</dbReference>
<evidence type="ECO:0000256" key="1">
    <source>
        <dbReference type="ARBA" id="ARBA00022603"/>
    </source>
</evidence>
<dbReference type="GO" id="GO:0032991">
    <property type="term" value="C:protein-containing complex"/>
    <property type="evidence" value="ECO:0007669"/>
    <property type="project" value="TreeGrafter"/>
</dbReference>
<keyword evidence="2" id="KW-0949">S-adenosyl-L-methionine</keyword>
<dbReference type="SUPFAM" id="SSF53335">
    <property type="entry name" value="S-adenosyl-L-methionine-dependent methyltransferases"/>
    <property type="match status" value="1"/>
</dbReference>
<dbReference type="GO" id="GO:0032259">
    <property type="term" value="P:methylation"/>
    <property type="evidence" value="ECO:0007669"/>
    <property type="project" value="UniProtKB-KW"/>
</dbReference>
<dbReference type="Ensembl" id="ENSPMGT00000014865.1">
    <property type="protein sequence ID" value="ENSPMGP00000013929.1"/>
    <property type="gene ID" value="ENSPMGG00000011449.1"/>
</dbReference>
<dbReference type="GO" id="GO:0005829">
    <property type="term" value="C:cytosol"/>
    <property type="evidence" value="ECO:0007669"/>
    <property type="project" value="TreeGrafter"/>
</dbReference>
<dbReference type="InterPro" id="IPR019410">
    <property type="entry name" value="Methyltransf_16"/>
</dbReference>
<dbReference type="AlphaFoldDB" id="A0A3B4ABB9"/>
<dbReference type="OrthoDB" id="413520at2759"/>
<dbReference type="GeneID" id="117390636"/>
<evidence type="ECO:0000313" key="3">
    <source>
        <dbReference type="Ensembl" id="ENSPMGP00000013929.1"/>
    </source>
</evidence>
<proteinExistence type="predicted"/>
<reference evidence="3" key="1">
    <citation type="submission" date="2025-08" db="UniProtKB">
        <authorList>
            <consortium name="Ensembl"/>
        </authorList>
    </citation>
    <scope>IDENTIFICATION</scope>
</reference>
<dbReference type="GO" id="GO:0008168">
    <property type="term" value="F:methyltransferase activity"/>
    <property type="evidence" value="ECO:0007669"/>
    <property type="project" value="UniProtKB-KW"/>
</dbReference>
<keyword evidence="4" id="KW-1185">Reference proteome</keyword>
<dbReference type="InterPro" id="IPR029063">
    <property type="entry name" value="SAM-dependent_MTases_sf"/>
</dbReference>
<evidence type="ECO:0000256" key="2">
    <source>
        <dbReference type="ARBA" id="ARBA00022691"/>
    </source>
</evidence>
<organism evidence="3 4">
    <name type="scientific">Periophthalmus magnuspinnatus</name>
    <dbReference type="NCBI Taxonomy" id="409849"/>
    <lineage>
        <taxon>Eukaryota</taxon>
        <taxon>Metazoa</taxon>
        <taxon>Chordata</taxon>
        <taxon>Craniata</taxon>
        <taxon>Vertebrata</taxon>
        <taxon>Euteleostomi</taxon>
        <taxon>Actinopterygii</taxon>
        <taxon>Neopterygii</taxon>
        <taxon>Teleostei</taxon>
        <taxon>Neoteleostei</taxon>
        <taxon>Acanthomorphata</taxon>
        <taxon>Gobiaria</taxon>
        <taxon>Gobiiformes</taxon>
        <taxon>Gobioidei</taxon>
        <taxon>Gobiidae</taxon>
        <taxon>Oxudercinae</taxon>
        <taxon>Periophthalmus</taxon>
    </lineage>
</organism>
<evidence type="ECO:0000313" key="4">
    <source>
        <dbReference type="Proteomes" id="UP000261520"/>
    </source>
</evidence>
<keyword evidence="1" id="KW-0489">Methyltransferase</keyword>
<accession>A0A3B4ABB9</accession>
<dbReference type="Pfam" id="PF10294">
    <property type="entry name" value="Methyltransf_16"/>
    <property type="match status" value="1"/>
</dbReference>
<dbReference type="CTD" id="79609"/>
<dbReference type="Gene3D" id="3.40.50.150">
    <property type="entry name" value="Vaccinia Virus protein VP39"/>
    <property type="match status" value="1"/>
</dbReference>
<keyword evidence="1" id="KW-0808">Transferase</keyword>
<sequence>MAEHESQKNYFIRKLEKNDGSCLKLNQCYMGDVGCVVWDAAIALAKYLETKKFIDSSKEMNAWAGKRVVELGAGTGAVGLMAASLGAHVFVTDLEDLETLLNLNIQENLDLVNKGSITAKVLKWGEDVSDFLPHPHYILMADCIYYEQSVVPLVETLKLLAGPETCIICCYEQRTEGINPQIEKRYFELLKQSFSTEEIPLDQQDPDFSCPEIHILHVRKKLE</sequence>
<dbReference type="PANTHER" id="PTHR14614:SF44">
    <property type="entry name" value="PROTEIN N-LYSINE METHYLTRANSFERASE METTL21D"/>
    <property type="match status" value="1"/>
</dbReference>
<dbReference type="RefSeq" id="XP_033844303.1">
    <property type="nucleotide sequence ID" value="XM_033988412.2"/>
</dbReference>
<reference evidence="3" key="2">
    <citation type="submission" date="2025-09" db="UniProtKB">
        <authorList>
            <consortium name="Ensembl"/>
        </authorList>
    </citation>
    <scope>IDENTIFICATION</scope>
</reference>
<dbReference type="STRING" id="409849.ENSPMGP00000013929"/>
<protein>
    <submittedName>
        <fullName evidence="3">Uncharacterized protein</fullName>
    </submittedName>
</protein>
<name>A0A3B4ABB9_9GOBI</name>